<evidence type="ECO:0000256" key="3">
    <source>
        <dbReference type="ARBA" id="ARBA00022692"/>
    </source>
</evidence>
<feature type="transmembrane region" description="Helical" evidence="7">
    <location>
        <begin position="203"/>
        <end position="226"/>
    </location>
</feature>
<reference evidence="8 9" key="1">
    <citation type="submission" date="2017-10" db="EMBL/GenBank/DDBJ databases">
        <title>Development of genomic resources for the powdery mildew, Erysiphe pulchra.</title>
        <authorList>
            <person name="Wadl P.A."/>
            <person name="Mack B.M."/>
            <person name="Moore G."/>
            <person name="Beltz S.B."/>
        </authorList>
    </citation>
    <scope>NUCLEOTIDE SEQUENCE [LARGE SCALE GENOMIC DNA]</scope>
    <source>
        <strain evidence="8">Cflorida</strain>
    </source>
</reference>
<keyword evidence="3 7" id="KW-0812">Transmembrane</keyword>
<evidence type="ECO:0000256" key="6">
    <source>
        <dbReference type="SAM" id="MobiDB-lite"/>
    </source>
</evidence>
<feature type="transmembrane region" description="Helical" evidence="7">
    <location>
        <begin position="393"/>
        <end position="414"/>
    </location>
</feature>
<dbReference type="GO" id="GO:0005886">
    <property type="term" value="C:plasma membrane"/>
    <property type="evidence" value="ECO:0007669"/>
    <property type="project" value="TreeGrafter"/>
</dbReference>
<dbReference type="OrthoDB" id="28755at2759"/>
<evidence type="ECO:0000313" key="9">
    <source>
        <dbReference type="Proteomes" id="UP000237438"/>
    </source>
</evidence>
<evidence type="ECO:0000256" key="1">
    <source>
        <dbReference type="ARBA" id="ARBA00004141"/>
    </source>
</evidence>
<comment type="subcellular location">
    <subcellularLocation>
        <location evidence="1">Membrane</location>
        <topology evidence="1">Multi-pass membrane protein</topology>
    </subcellularLocation>
</comment>
<dbReference type="InterPro" id="IPR004896">
    <property type="entry name" value="PucC-rel"/>
</dbReference>
<keyword evidence="4 7" id="KW-1133">Transmembrane helix</keyword>
<feature type="transmembrane region" description="Helical" evidence="7">
    <location>
        <begin position="277"/>
        <end position="299"/>
    </location>
</feature>
<gene>
    <name evidence="8" type="ORF">EPUL_003881</name>
</gene>
<protein>
    <recommendedName>
        <fullName evidence="10">MFS general substrate transporter</fullName>
    </recommendedName>
</protein>
<feature type="transmembrane region" description="Helical" evidence="7">
    <location>
        <begin position="160"/>
        <end position="180"/>
    </location>
</feature>
<evidence type="ECO:0000256" key="7">
    <source>
        <dbReference type="SAM" id="Phobius"/>
    </source>
</evidence>
<feature type="transmembrane region" description="Helical" evidence="7">
    <location>
        <begin position="551"/>
        <end position="570"/>
    </location>
</feature>
<feature type="transmembrane region" description="Helical" evidence="7">
    <location>
        <begin position="128"/>
        <end position="148"/>
    </location>
</feature>
<organism evidence="8 9">
    <name type="scientific">Erysiphe pulchra</name>
    <dbReference type="NCBI Taxonomy" id="225359"/>
    <lineage>
        <taxon>Eukaryota</taxon>
        <taxon>Fungi</taxon>
        <taxon>Dikarya</taxon>
        <taxon>Ascomycota</taxon>
        <taxon>Pezizomycotina</taxon>
        <taxon>Leotiomycetes</taxon>
        <taxon>Erysiphales</taxon>
        <taxon>Erysiphaceae</taxon>
        <taxon>Erysiphe</taxon>
    </lineage>
</organism>
<dbReference type="InterPro" id="IPR036259">
    <property type="entry name" value="MFS_trans_sf"/>
</dbReference>
<sequence>MQVPSAIKLQTLPALDDIITKENFPNELASPPHNLAQSPSDKEYQTENQMTGEGSPLLSLAPSDSEAPIQGRASSQNDFYDDEQETKGLWYMILLTISIGGLQLAWSVELSNGTPYLISLGLSKSSMALVWIAGPLSGTLVQPYVGMLSDKCRSPLGKRTPFIILGSVATIISLLILAWVREISTGFLGLFGVDSESQISKDYVILVAVLMVYVLDFSINTVQAGIRAFILDCAPSHQQETANAMASRALGIGNILGYVAGYVNLKQYFWFFGDSQFKILCVIASIALASTVFLSLSTIRERDPSKEVRLAPDQAGIVSFFKTLFTSIKRLPPLTRKVCEIQFFAWIGMFPQLFYSSSYVGEIYVQPYLKSNPHMSQSELDQLYEKATRVGTFALLVYAITSLATNVILPFFIAPSYDTSTTRLFIPGFTLRRAWMFSQLIFAACMFSTTIVRSVSAAIVVIGIIGICWALTLWAPFAIISAEVSKRDSLYRKSDVNQFNTNKIAEQSQDQAGVILGIHNMSIAAPQIIATVGSSIIFKFLQKPRGTPGDISFSVVLALGSFSTLVAAWLTSRMEDRITLVNNEEYHN</sequence>
<feature type="transmembrane region" description="Helical" evidence="7">
    <location>
        <begin position="246"/>
        <end position="265"/>
    </location>
</feature>
<dbReference type="AlphaFoldDB" id="A0A2S4PSJ4"/>
<feature type="transmembrane region" description="Helical" evidence="7">
    <location>
        <begin position="89"/>
        <end position="108"/>
    </location>
</feature>
<comment type="caution">
    <text evidence="8">The sequence shown here is derived from an EMBL/GenBank/DDBJ whole genome shotgun (WGS) entry which is preliminary data.</text>
</comment>
<evidence type="ECO:0000256" key="5">
    <source>
        <dbReference type="ARBA" id="ARBA00023136"/>
    </source>
</evidence>
<evidence type="ECO:0000256" key="2">
    <source>
        <dbReference type="ARBA" id="ARBA00022448"/>
    </source>
</evidence>
<keyword evidence="2" id="KW-0813">Transport</keyword>
<dbReference type="SUPFAM" id="SSF103473">
    <property type="entry name" value="MFS general substrate transporter"/>
    <property type="match status" value="1"/>
</dbReference>
<accession>A0A2S4PSJ4</accession>
<dbReference type="GO" id="GO:0008506">
    <property type="term" value="F:sucrose:proton symporter activity"/>
    <property type="evidence" value="ECO:0007669"/>
    <property type="project" value="TreeGrafter"/>
</dbReference>
<name>A0A2S4PSJ4_9PEZI</name>
<feature type="region of interest" description="Disordered" evidence="6">
    <location>
        <begin position="24"/>
        <end position="78"/>
    </location>
</feature>
<dbReference type="Pfam" id="PF03209">
    <property type="entry name" value="PUCC"/>
    <property type="match status" value="1"/>
</dbReference>
<dbReference type="Gene3D" id="1.20.1250.20">
    <property type="entry name" value="MFS general substrate transporter like domains"/>
    <property type="match status" value="1"/>
</dbReference>
<proteinExistence type="predicted"/>
<evidence type="ECO:0000313" key="8">
    <source>
        <dbReference type="EMBL" id="POS84984.1"/>
    </source>
</evidence>
<keyword evidence="5 7" id="KW-0472">Membrane</keyword>
<keyword evidence="9" id="KW-1185">Reference proteome</keyword>
<dbReference type="PANTHER" id="PTHR19432:SF35">
    <property type="entry name" value="SOLUTE CARRIER FAMILY 45 MEMBER 3 ISOFORM X1"/>
    <property type="match status" value="1"/>
</dbReference>
<feature type="transmembrane region" description="Helical" evidence="7">
    <location>
        <begin position="459"/>
        <end position="480"/>
    </location>
</feature>
<evidence type="ECO:0000256" key="4">
    <source>
        <dbReference type="ARBA" id="ARBA00022989"/>
    </source>
</evidence>
<dbReference type="PANTHER" id="PTHR19432">
    <property type="entry name" value="SUGAR TRANSPORTER"/>
    <property type="match status" value="1"/>
</dbReference>
<evidence type="ECO:0008006" key="10">
    <source>
        <dbReference type="Google" id="ProtNLM"/>
    </source>
</evidence>
<dbReference type="Proteomes" id="UP000237438">
    <property type="component" value="Unassembled WGS sequence"/>
</dbReference>
<dbReference type="EMBL" id="PEDP01000773">
    <property type="protein sequence ID" value="POS84984.1"/>
    <property type="molecule type" value="Genomic_DNA"/>
</dbReference>
<dbReference type="STRING" id="225359.A0A2S4PSJ4"/>
<feature type="transmembrane region" description="Helical" evidence="7">
    <location>
        <begin position="434"/>
        <end position="452"/>
    </location>
</feature>